<dbReference type="OrthoDB" id="6500128at2759"/>
<evidence type="ECO:0000256" key="3">
    <source>
        <dbReference type="ARBA" id="ARBA00022692"/>
    </source>
</evidence>
<feature type="transmembrane region" description="Helical" evidence="8">
    <location>
        <begin position="874"/>
        <end position="892"/>
    </location>
</feature>
<dbReference type="GO" id="GO:0005524">
    <property type="term" value="F:ATP binding"/>
    <property type="evidence" value="ECO:0007669"/>
    <property type="project" value="UniProtKB-KW"/>
</dbReference>
<dbReference type="FunFam" id="3.40.50.300:FF:000604">
    <property type="entry name" value="ABC transporter B family member 28"/>
    <property type="match status" value="2"/>
</dbReference>
<feature type="transmembrane region" description="Helical" evidence="8">
    <location>
        <begin position="199"/>
        <end position="215"/>
    </location>
</feature>
<dbReference type="InterPro" id="IPR036640">
    <property type="entry name" value="ABC1_TM_sf"/>
</dbReference>
<dbReference type="CDD" id="cd18577">
    <property type="entry name" value="ABC_6TM_Pgp_ABCB1_D1_like"/>
    <property type="match status" value="1"/>
</dbReference>
<keyword evidence="4" id="KW-0547">Nucleotide-binding</keyword>
<dbReference type="GO" id="GO:0005743">
    <property type="term" value="C:mitochondrial inner membrane"/>
    <property type="evidence" value="ECO:0007669"/>
    <property type="project" value="TreeGrafter"/>
</dbReference>
<dbReference type="GO" id="GO:0016887">
    <property type="term" value="F:ATP hydrolysis activity"/>
    <property type="evidence" value="ECO:0007669"/>
    <property type="project" value="InterPro"/>
</dbReference>
<evidence type="ECO:0000259" key="9">
    <source>
        <dbReference type="PROSITE" id="PS50893"/>
    </source>
</evidence>
<dbReference type="Gene3D" id="1.20.1560.10">
    <property type="entry name" value="ABC transporter type 1, transmembrane domain"/>
    <property type="match status" value="2"/>
</dbReference>
<protein>
    <submittedName>
        <fullName evidence="11">Uncharacterized protein</fullName>
    </submittedName>
</protein>
<dbReference type="Pfam" id="PF00005">
    <property type="entry name" value="ABC_tran"/>
    <property type="match status" value="2"/>
</dbReference>
<dbReference type="InterPro" id="IPR003593">
    <property type="entry name" value="AAA+_ATPase"/>
</dbReference>
<evidence type="ECO:0000313" key="12">
    <source>
        <dbReference type="Proteomes" id="UP000095023"/>
    </source>
</evidence>
<accession>A0A1E4TKN3</accession>
<keyword evidence="6 8" id="KW-1133">Transmembrane helix</keyword>
<evidence type="ECO:0000259" key="10">
    <source>
        <dbReference type="PROSITE" id="PS50929"/>
    </source>
</evidence>
<name>A0A1E4TKN3_9ASCO</name>
<feature type="transmembrane region" description="Helical" evidence="8">
    <location>
        <begin position="100"/>
        <end position="121"/>
    </location>
</feature>
<evidence type="ECO:0000256" key="2">
    <source>
        <dbReference type="ARBA" id="ARBA00022448"/>
    </source>
</evidence>
<dbReference type="Pfam" id="PF00664">
    <property type="entry name" value="ABC_membrane"/>
    <property type="match status" value="2"/>
</dbReference>
<dbReference type="InterPro" id="IPR017871">
    <property type="entry name" value="ABC_transporter-like_CS"/>
</dbReference>
<keyword evidence="7 8" id="KW-0472">Membrane</keyword>
<evidence type="ECO:0000256" key="5">
    <source>
        <dbReference type="ARBA" id="ARBA00022840"/>
    </source>
</evidence>
<dbReference type="EMBL" id="KV453841">
    <property type="protein sequence ID" value="ODV92316.1"/>
    <property type="molecule type" value="Genomic_DNA"/>
</dbReference>
<keyword evidence="5" id="KW-0067">ATP-binding</keyword>
<evidence type="ECO:0000256" key="7">
    <source>
        <dbReference type="ARBA" id="ARBA00023136"/>
    </source>
</evidence>
<dbReference type="Gene3D" id="3.40.50.300">
    <property type="entry name" value="P-loop containing nucleotide triphosphate hydrolases"/>
    <property type="match status" value="2"/>
</dbReference>
<dbReference type="SUPFAM" id="SSF52540">
    <property type="entry name" value="P-loop containing nucleoside triphosphate hydrolases"/>
    <property type="match status" value="2"/>
</dbReference>
<feature type="domain" description="ABC transporter" evidence="9">
    <location>
        <begin position="384"/>
        <end position="623"/>
    </location>
</feature>
<dbReference type="GO" id="GO:0090374">
    <property type="term" value="P:oligopeptide export from mitochondrion"/>
    <property type="evidence" value="ECO:0007669"/>
    <property type="project" value="TreeGrafter"/>
</dbReference>
<feature type="transmembrane region" description="Helical" evidence="8">
    <location>
        <begin position="989"/>
        <end position="1008"/>
    </location>
</feature>
<feature type="transmembrane region" description="Helical" evidence="8">
    <location>
        <begin position="176"/>
        <end position="193"/>
    </location>
</feature>
<dbReference type="PANTHER" id="PTHR43394">
    <property type="entry name" value="ATP-DEPENDENT PERMEASE MDL1, MITOCHONDRIAL"/>
    <property type="match status" value="1"/>
</dbReference>
<evidence type="ECO:0000256" key="4">
    <source>
        <dbReference type="ARBA" id="ARBA00022741"/>
    </source>
</evidence>
<dbReference type="InterPro" id="IPR011527">
    <property type="entry name" value="ABC1_TM_dom"/>
</dbReference>
<dbReference type="InterPro" id="IPR039421">
    <property type="entry name" value="Type_1_exporter"/>
</dbReference>
<dbReference type="PROSITE" id="PS50929">
    <property type="entry name" value="ABC_TM1F"/>
    <property type="match status" value="2"/>
</dbReference>
<keyword evidence="12" id="KW-1185">Reference proteome</keyword>
<feature type="transmembrane region" description="Helical" evidence="8">
    <location>
        <begin position="770"/>
        <end position="792"/>
    </location>
</feature>
<evidence type="ECO:0000313" key="11">
    <source>
        <dbReference type="EMBL" id="ODV92316.1"/>
    </source>
</evidence>
<gene>
    <name evidence="11" type="ORF">CANCADRAFT_84868</name>
</gene>
<feature type="transmembrane region" description="Helical" evidence="8">
    <location>
        <begin position="236"/>
        <end position="255"/>
    </location>
</feature>
<reference evidence="12" key="1">
    <citation type="submission" date="2016-02" db="EMBL/GenBank/DDBJ databases">
        <title>Comparative genomics of biotechnologically important yeasts.</title>
        <authorList>
            <consortium name="DOE Joint Genome Institute"/>
            <person name="Riley R."/>
            <person name="Haridas S."/>
            <person name="Wolfe K.H."/>
            <person name="Lopes M.R."/>
            <person name="Hittinger C.T."/>
            <person name="Goker M."/>
            <person name="Salamov A."/>
            <person name="Wisecaver J."/>
            <person name="Long T.M."/>
            <person name="Aerts A.L."/>
            <person name="Barry K."/>
            <person name="Choi C."/>
            <person name="Clum A."/>
            <person name="Coughlan A.Y."/>
            <person name="Deshpande S."/>
            <person name="Douglass A.P."/>
            <person name="Hanson S.J."/>
            <person name="Klenk H.-P."/>
            <person name="Labutti K."/>
            <person name="Lapidus A."/>
            <person name="Lindquist E."/>
            <person name="Lipzen A."/>
            <person name="Meier-Kolthoff J.P."/>
            <person name="Ohm R.A."/>
            <person name="Otillar R.P."/>
            <person name="Pangilinan J."/>
            <person name="Peng Y."/>
            <person name="Rokas A."/>
            <person name="Rosa C.A."/>
            <person name="Scheuner C."/>
            <person name="Sibirny A.A."/>
            <person name="Slot J.C."/>
            <person name="Stielow J.B."/>
            <person name="Sun H."/>
            <person name="Kurtzman C.P."/>
            <person name="Blackwell M."/>
            <person name="Jeffries T.W."/>
            <person name="Grigoriev I.V."/>
        </authorList>
    </citation>
    <scope>NUCLEOTIDE SEQUENCE [LARGE SCALE GENOMIC DNA]</scope>
    <source>
        <strain evidence="12">NRRL Y-17796</strain>
    </source>
</reference>
<dbReference type="Proteomes" id="UP000095023">
    <property type="component" value="Unassembled WGS sequence"/>
</dbReference>
<feature type="transmembrane region" description="Helical" evidence="8">
    <location>
        <begin position="275"/>
        <end position="298"/>
    </location>
</feature>
<dbReference type="CDD" id="cd18578">
    <property type="entry name" value="ABC_6TM_Pgp_ABCB1_D2_like"/>
    <property type="match status" value="1"/>
</dbReference>
<keyword evidence="3 8" id="KW-0812">Transmembrane</keyword>
<evidence type="ECO:0000256" key="6">
    <source>
        <dbReference type="ARBA" id="ARBA00022989"/>
    </source>
</evidence>
<proteinExistence type="predicted"/>
<dbReference type="GO" id="GO:0015421">
    <property type="term" value="F:ABC-type oligopeptide transporter activity"/>
    <property type="evidence" value="ECO:0007669"/>
    <property type="project" value="TreeGrafter"/>
</dbReference>
<feature type="domain" description="ABC transporter" evidence="9">
    <location>
        <begin position="1055"/>
        <end position="1292"/>
    </location>
</feature>
<comment type="subcellular location">
    <subcellularLocation>
        <location evidence="1">Membrane</location>
        <topology evidence="1">Multi-pass membrane protein</topology>
    </subcellularLocation>
</comment>
<feature type="domain" description="ABC transmembrane type-1" evidence="10">
    <location>
        <begin position="50"/>
        <end position="340"/>
    </location>
</feature>
<dbReference type="CDD" id="cd03228">
    <property type="entry name" value="ABCC_MRP_Like"/>
    <property type="match status" value="1"/>
</dbReference>
<feature type="transmembrane region" description="Helical" evidence="8">
    <location>
        <begin position="848"/>
        <end position="868"/>
    </location>
</feature>
<feature type="domain" description="ABC transmembrane type-1" evidence="10">
    <location>
        <begin position="736"/>
        <end position="1016"/>
    </location>
</feature>
<dbReference type="PROSITE" id="PS00211">
    <property type="entry name" value="ABC_TRANSPORTER_1"/>
    <property type="match status" value="2"/>
</dbReference>
<dbReference type="PANTHER" id="PTHR43394:SF15">
    <property type="entry name" value="ALPHA-FACTOR-TRANSPORTING ATPASE"/>
    <property type="match status" value="1"/>
</dbReference>
<evidence type="ECO:0000256" key="1">
    <source>
        <dbReference type="ARBA" id="ARBA00004141"/>
    </source>
</evidence>
<dbReference type="InterPro" id="IPR027417">
    <property type="entry name" value="P-loop_NTPase"/>
</dbReference>
<evidence type="ECO:0000256" key="8">
    <source>
        <dbReference type="SAM" id="Phobius"/>
    </source>
</evidence>
<dbReference type="PROSITE" id="PS50893">
    <property type="entry name" value="ABC_TRANSPORTER_2"/>
    <property type="match status" value="2"/>
</dbReference>
<dbReference type="SMART" id="SM00382">
    <property type="entry name" value="AAA"/>
    <property type="match status" value="2"/>
</dbReference>
<organism evidence="11 12">
    <name type="scientific">Tortispora caseinolytica NRRL Y-17796</name>
    <dbReference type="NCBI Taxonomy" id="767744"/>
    <lineage>
        <taxon>Eukaryota</taxon>
        <taxon>Fungi</taxon>
        <taxon>Dikarya</taxon>
        <taxon>Ascomycota</taxon>
        <taxon>Saccharomycotina</taxon>
        <taxon>Trigonopsidomycetes</taxon>
        <taxon>Trigonopsidales</taxon>
        <taxon>Trigonopsidaceae</taxon>
        <taxon>Tortispora</taxon>
    </lineage>
</organism>
<keyword evidence="2" id="KW-0813">Transport</keyword>
<dbReference type="SUPFAM" id="SSF90123">
    <property type="entry name" value="ABC transporter transmembrane region"/>
    <property type="match status" value="2"/>
</dbReference>
<sequence>MDLQNDLKQLFTDQTDTPASAPAHDHDPATAGKWKHLFPYTDARYSAVIITATLSSLASAVLIVLMVLYTGQLFQTIQDYSYGSDFAAANDALLASTYRLLIVCAAFFPASGMSLGIWTYLSESLVGHLRALVFQKLLREDLAWFDSSDGSIANINNHHIYLDDLQRCYSIAMHNIASGLAVCIASIVVALYFSWSLTLVTLATFPVILAFAVFMSNKMQQNIEREKDQQSVSSAILQWALSNPLTVTLFNSAYYEANRFKQSNGMASAYFNKAISWLSVQLGSIKCLSLLMFVQGFWYGSYLYRRDQVSLSDIITVFLCCISAAEGFERYASHMPFIAKAKIAGTKISNFCSVHSILELLEISLAPYENSSETQQLRDSATTITVSAVYYTYESRPDTLALNNVTLSIPAACLTFIVGSSGSGKSTLANLIAGLYPVNSGKILLGQSNIAHVSKKWVRKNITYVQQTPLLFSMSIRNNILVGLSESEIRSKSEFHRVCEICGLTEFVKETPNGYDTVIQDYGSNLSGGQKQRISLARALLRDSPVLLLDEALSALDVSMRADIFQKLRDYRHGKTTLVITHNIENILLDDHVVVMENGSVKASGPFHSVRSLNSLCISGMDTARDPCTRINPVRRTSKLARRFTNSVYESNRSSIYGIAIPHLMNMQEYSLDVFTEEPEQENHGYVQSVRQSSGNLLLTSSEKDSGALSFAQLSLWEAVRTIAPGRANYFLLVPGIIAAIACGIFPAVFSYCLSHLISSLTEPADKSLFWALILICVAAGEGVSLFSRVLVLEKVADRLVSAVKFDAFTRTIHQRPGWLSESSLDVSAVWQTLIGDTENIRDSLDKVGGVFISVVFTFSASLIWALIAGWKLTLVSIAPIFGVMFVFWCYIRLSKHFESKSLELKNDSNSLMSQFIICIRSVKVYSVEPLFEALHNDVVQKQKNLGLQRELYSGLLFGLLDSSIQFCKVLCLWYGFRLVITEEYSFTSTMTVLAMIIFALVNVLDFVNDIPMVTKSSQAFRKIAPLLKLSLDEDIPSNHRQPTFSASYNTAKNVSFDSVFFKYPSANPNEEYVLKNVTVEMPKCRLTCIVGASGSGKSTLANLLARVYEPQYGSVNIGAENIRKLPKEQFRRQIGMLTQQPAIAEGTVLDNLLYSLSEHERKAISMDYIENACRQAYIHDFIISLPEGYNTILNNGLHSLSGGQAQRLCLARVLIRDPGILIMDESTSALDPETTTYIERALLELSERKTVICISHTESLIDRAHRIIRLGKGSVIEVNDKEFGTAYFPSPS</sequence>
<feature type="transmembrane region" description="Helical" evidence="8">
    <location>
        <begin position="45"/>
        <end position="69"/>
    </location>
</feature>
<dbReference type="InterPro" id="IPR003439">
    <property type="entry name" value="ABC_transporter-like_ATP-bd"/>
</dbReference>
<feature type="transmembrane region" description="Helical" evidence="8">
    <location>
        <begin position="730"/>
        <end position="750"/>
    </location>
</feature>